<evidence type="ECO:0000313" key="1">
    <source>
        <dbReference type="EMBL" id="KAB0506437.1"/>
    </source>
</evidence>
<dbReference type="EMBL" id="VZPO01000003">
    <property type="protein sequence ID" value="KAB0506437.1"/>
    <property type="molecule type" value="Genomic_DNA"/>
</dbReference>
<organism evidence="1 2">
    <name type="scientific">Pseudomonas lini</name>
    <dbReference type="NCBI Taxonomy" id="163011"/>
    <lineage>
        <taxon>Bacteria</taxon>
        <taxon>Pseudomonadati</taxon>
        <taxon>Pseudomonadota</taxon>
        <taxon>Gammaproteobacteria</taxon>
        <taxon>Pseudomonadales</taxon>
        <taxon>Pseudomonadaceae</taxon>
        <taxon>Pseudomonas</taxon>
    </lineage>
</organism>
<dbReference type="Proteomes" id="UP000434925">
    <property type="component" value="Unassembled WGS sequence"/>
</dbReference>
<comment type="caution">
    <text evidence="1">The sequence shown here is derived from an EMBL/GenBank/DDBJ whole genome shotgun (WGS) entry which is preliminary data.</text>
</comment>
<gene>
    <name evidence="1" type="ORF">F7R14_10145</name>
</gene>
<reference evidence="1 2" key="1">
    <citation type="submission" date="2019-09" db="EMBL/GenBank/DDBJ databases">
        <title>Draft genome sequences of 48 bacterial type strains from the CCUG.</title>
        <authorList>
            <person name="Tunovic T."/>
            <person name="Pineiro-Iglesias B."/>
            <person name="Unosson C."/>
            <person name="Inganas E."/>
            <person name="Ohlen M."/>
            <person name="Cardew S."/>
            <person name="Jensie-Markopoulos S."/>
            <person name="Salva-Serra F."/>
            <person name="Jaen-Luchoro D."/>
            <person name="Karlsson R."/>
            <person name="Svensson-Stadler L."/>
            <person name="Chun J."/>
            <person name="Moore E."/>
        </authorList>
    </citation>
    <scope>NUCLEOTIDE SEQUENCE [LARGE SCALE GENOMIC DNA]</scope>
    <source>
        <strain evidence="1 2">CCUG 51522</strain>
    </source>
</reference>
<evidence type="ECO:0000313" key="2">
    <source>
        <dbReference type="Proteomes" id="UP000434925"/>
    </source>
</evidence>
<proteinExistence type="predicted"/>
<dbReference type="AlphaFoldDB" id="A0A7V7P6I3"/>
<name>A0A7V7P6I3_9PSED</name>
<sequence>MLAKAVCQPTLMLNVNPSSRASFAPTGGSVHSANAPPPFSVVRLARTCAVRRRRIRRSGG</sequence>
<protein>
    <submittedName>
        <fullName evidence="1">Uncharacterized protein</fullName>
    </submittedName>
</protein>
<accession>A0A7V7P6I3</accession>